<keyword evidence="3" id="KW-0010">Activator</keyword>
<sequence length="267" mass="29503">MDWPIAEVARMSGVTARTLRHYDEIGLLPPARIGASGHRHYGEQQLLRLQQILVLRALGVGLPEIGRILAAQVDEVEALRGHHRRLLAERDRLDALAATVSRTIGELEQSRKDGTSMTAINRPENLFEGVQPAQYEESLRNFPEHREAVARRVTEMTPRAIEAGQRERTARMVRLAELMAAGLAADAEPVQAETDAQYRALTELRADSRSVSGSGSVSVSVSVEEFRAIGRSCVENEQWRAAYEAIAPGLAVYQRDAIEAYAESRLG</sequence>
<accession>A0AB39SQ81</accession>
<evidence type="ECO:0000256" key="2">
    <source>
        <dbReference type="ARBA" id="ARBA00023125"/>
    </source>
</evidence>
<dbReference type="PANTHER" id="PTHR30204">
    <property type="entry name" value="REDOX-CYCLING DRUG-SENSING TRANSCRIPTIONAL ACTIVATOR SOXR"/>
    <property type="match status" value="1"/>
</dbReference>
<dbReference type="PANTHER" id="PTHR30204:SF90">
    <property type="entry name" value="HTH-TYPE TRANSCRIPTIONAL ACTIVATOR MTA"/>
    <property type="match status" value="1"/>
</dbReference>
<dbReference type="Gene3D" id="1.10.490.50">
    <property type="entry name" value="Antibiotic binding domain of TipA-like multidrug resistance regulators"/>
    <property type="match status" value="1"/>
</dbReference>
<evidence type="ECO:0000256" key="1">
    <source>
        <dbReference type="ARBA" id="ARBA00023015"/>
    </source>
</evidence>
<dbReference type="Pfam" id="PF13411">
    <property type="entry name" value="MerR_1"/>
    <property type="match status" value="1"/>
</dbReference>
<name>A0AB39SQ81_9ACTN</name>
<evidence type="ECO:0000259" key="5">
    <source>
        <dbReference type="PROSITE" id="PS50937"/>
    </source>
</evidence>
<dbReference type="InterPro" id="IPR047057">
    <property type="entry name" value="MerR_fam"/>
</dbReference>
<dbReference type="SUPFAM" id="SSF89082">
    <property type="entry name" value="Antibiotic binding domain of TipA-like multidrug resistance regulators"/>
    <property type="match status" value="1"/>
</dbReference>
<dbReference type="CDD" id="cd01106">
    <property type="entry name" value="HTH_TipAL-Mta"/>
    <property type="match status" value="1"/>
</dbReference>
<protein>
    <submittedName>
        <fullName evidence="6">MerR family transcriptional regulator</fullName>
    </submittedName>
</protein>
<dbReference type="InterPro" id="IPR009061">
    <property type="entry name" value="DNA-bd_dom_put_sf"/>
</dbReference>
<dbReference type="SMART" id="SM00422">
    <property type="entry name" value="HTH_MERR"/>
    <property type="match status" value="1"/>
</dbReference>
<keyword evidence="2" id="KW-0238">DNA-binding</keyword>
<keyword evidence="1" id="KW-0805">Transcription regulation</keyword>
<organism evidence="6">
    <name type="scientific">Streptomyces sp. R44</name>
    <dbReference type="NCBI Taxonomy" id="3238633"/>
    <lineage>
        <taxon>Bacteria</taxon>
        <taxon>Bacillati</taxon>
        <taxon>Actinomycetota</taxon>
        <taxon>Actinomycetes</taxon>
        <taxon>Kitasatosporales</taxon>
        <taxon>Streptomycetaceae</taxon>
        <taxon>Streptomyces</taxon>
    </lineage>
</organism>
<dbReference type="EMBL" id="CP163444">
    <property type="protein sequence ID" value="XDQ69508.1"/>
    <property type="molecule type" value="Genomic_DNA"/>
</dbReference>
<dbReference type="InterPro" id="IPR000551">
    <property type="entry name" value="MerR-type_HTH_dom"/>
</dbReference>
<evidence type="ECO:0000313" key="6">
    <source>
        <dbReference type="EMBL" id="XDQ69508.1"/>
    </source>
</evidence>
<dbReference type="InterPro" id="IPR036244">
    <property type="entry name" value="TipA-like_antibiotic-bd"/>
</dbReference>
<evidence type="ECO:0000256" key="3">
    <source>
        <dbReference type="ARBA" id="ARBA00023159"/>
    </source>
</evidence>
<reference evidence="6" key="1">
    <citation type="submission" date="2024-07" db="EMBL/GenBank/DDBJ databases">
        <authorList>
            <person name="Yu S.T."/>
        </authorList>
    </citation>
    <scope>NUCLEOTIDE SEQUENCE</scope>
    <source>
        <strain evidence="6">R44</strain>
    </source>
</reference>
<dbReference type="GO" id="GO:0003700">
    <property type="term" value="F:DNA-binding transcription factor activity"/>
    <property type="evidence" value="ECO:0007669"/>
    <property type="project" value="InterPro"/>
</dbReference>
<feature type="domain" description="HTH merR-type" evidence="5">
    <location>
        <begin position="1"/>
        <end position="71"/>
    </location>
</feature>
<dbReference type="PRINTS" id="PR00040">
    <property type="entry name" value="HTHMERR"/>
</dbReference>
<dbReference type="GO" id="GO:0003677">
    <property type="term" value="F:DNA binding"/>
    <property type="evidence" value="ECO:0007669"/>
    <property type="project" value="UniProtKB-KW"/>
</dbReference>
<gene>
    <name evidence="6" type="ORF">AB5J54_02820</name>
</gene>
<dbReference type="InterPro" id="IPR012925">
    <property type="entry name" value="TipAS_dom"/>
</dbReference>
<dbReference type="PROSITE" id="PS00552">
    <property type="entry name" value="HTH_MERR_1"/>
    <property type="match status" value="1"/>
</dbReference>
<proteinExistence type="predicted"/>
<dbReference type="PROSITE" id="PS50937">
    <property type="entry name" value="HTH_MERR_2"/>
    <property type="match status" value="1"/>
</dbReference>
<evidence type="ECO:0000256" key="4">
    <source>
        <dbReference type="ARBA" id="ARBA00023163"/>
    </source>
</evidence>
<keyword evidence="4" id="KW-0804">Transcription</keyword>
<dbReference type="Pfam" id="PF07739">
    <property type="entry name" value="TipAS"/>
    <property type="match status" value="1"/>
</dbReference>
<dbReference type="SUPFAM" id="SSF46955">
    <property type="entry name" value="Putative DNA-binding domain"/>
    <property type="match status" value="1"/>
</dbReference>
<dbReference type="RefSeq" id="WP_369142249.1">
    <property type="nucleotide sequence ID" value="NZ_CP163444.1"/>
</dbReference>
<dbReference type="Gene3D" id="1.10.1660.10">
    <property type="match status" value="1"/>
</dbReference>
<dbReference type="AlphaFoldDB" id="A0AB39SQ81"/>